<name>A0A6B9FV57_PANCY</name>
<dbReference type="Pfam" id="PF06092">
    <property type="entry name" value="DUF943"/>
    <property type="match status" value="1"/>
</dbReference>
<dbReference type="AlphaFoldDB" id="A0A6B9FV57"/>
<sequence>MKRFFQLMIVLAFIACGAYVYLNNREVKVIDVHHGKYAADILVNHLPLSQSSRINWWLKNEAVIFSNYNISPGNEDGPQLITIFAFGDGYKELGKEDRLCFDDITPPNNCIDKDILMLVDRTRSGDLEFSFASSVYVRTNDGRITKVK</sequence>
<dbReference type="InterPro" id="IPR010351">
    <property type="entry name" value="DUF943"/>
</dbReference>
<dbReference type="EMBL" id="CP024768">
    <property type="protein sequence ID" value="QGY27481.1"/>
    <property type="molecule type" value="Genomic_DNA"/>
</dbReference>
<protein>
    <recommendedName>
        <fullName evidence="3">DUF943 domain-containing protein</fullName>
    </recommendedName>
</protein>
<evidence type="ECO:0000313" key="2">
    <source>
        <dbReference type="Proteomes" id="UP000502005"/>
    </source>
</evidence>
<reference evidence="1 2" key="1">
    <citation type="submission" date="2017-11" db="EMBL/GenBank/DDBJ databases">
        <title>Genome sequence of Pantoea cypripedii NE1.</title>
        <authorList>
            <person name="Nascimento F.X."/>
        </authorList>
    </citation>
    <scope>NUCLEOTIDE SEQUENCE [LARGE SCALE GENOMIC DNA]</scope>
    <source>
        <strain evidence="1 2">NE1</strain>
    </source>
</reference>
<dbReference type="PROSITE" id="PS51257">
    <property type="entry name" value="PROKAR_LIPOPROTEIN"/>
    <property type="match status" value="1"/>
</dbReference>
<evidence type="ECO:0008006" key="3">
    <source>
        <dbReference type="Google" id="ProtNLM"/>
    </source>
</evidence>
<proteinExistence type="predicted"/>
<gene>
    <name evidence="1" type="ORF">CUN67_00375</name>
</gene>
<evidence type="ECO:0000313" key="1">
    <source>
        <dbReference type="EMBL" id="QGY27481.1"/>
    </source>
</evidence>
<organism evidence="1 2">
    <name type="scientific">Pantoea cypripedii</name>
    <name type="common">Pectobacterium cypripedii</name>
    <name type="synonym">Erwinia cypripedii</name>
    <dbReference type="NCBI Taxonomy" id="55209"/>
    <lineage>
        <taxon>Bacteria</taxon>
        <taxon>Pseudomonadati</taxon>
        <taxon>Pseudomonadota</taxon>
        <taxon>Gammaproteobacteria</taxon>
        <taxon>Enterobacterales</taxon>
        <taxon>Erwiniaceae</taxon>
        <taxon>Pantoea</taxon>
    </lineage>
</organism>
<dbReference type="RefSeq" id="WP_208713534.1">
    <property type="nucleotide sequence ID" value="NZ_CP024768.1"/>
</dbReference>
<accession>A0A6B9FV57</accession>
<dbReference type="Proteomes" id="UP000502005">
    <property type="component" value="Chromosome"/>
</dbReference>